<accession>A0ABR7L367</accession>
<keyword evidence="4" id="KW-1185">Reference proteome</keyword>
<gene>
    <name evidence="3" type="ORF">GPZ80_06505</name>
</gene>
<keyword evidence="2" id="KW-0472">Membrane</keyword>
<evidence type="ECO:0000313" key="3">
    <source>
        <dbReference type="EMBL" id="MBC6446826.1"/>
    </source>
</evidence>
<proteinExistence type="predicted"/>
<dbReference type="EMBL" id="JABVED010000003">
    <property type="protein sequence ID" value="MBC6446826.1"/>
    <property type="molecule type" value="Genomic_DNA"/>
</dbReference>
<feature type="compositionally biased region" description="Gly residues" evidence="1">
    <location>
        <begin position="156"/>
        <end position="171"/>
    </location>
</feature>
<sequence length="171" mass="17732">MSYQEPGKTAPRAPSLADQRAREVARRREREAAEAEYLEAERKRKKRKRILIGTGVTVGVVAVVAVMYAAATPDPVTATCTDSNGVVVEENLCDEDYARSHGGYHSGGFIFIGGSSYRYNYGGTGRPGQKVTGGTYVAPSGNTPVRTASGKSVSRGGLGVGGSGGGKSGGS</sequence>
<feature type="transmembrane region" description="Helical" evidence="2">
    <location>
        <begin position="50"/>
        <end position="71"/>
    </location>
</feature>
<keyword evidence="2" id="KW-1133">Transmembrane helix</keyword>
<feature type="region of interest" description="Disordered" evidence="1">
    <location>
        <begin position="138"/>
        <end position="171"/>
    </location>
</feature>
<name>A0ABR7L367_9PSEU</name>
<protein>
    <submittedName>
        <fullName evidence="3">Uncharacterized protein</fullName>
    </submittedName>
</protein>
<comment type="caution">
    <text evidence="3">The sequence shown here is derived from an EMBL/GenBank/DDBJ whole genome shotgun (WGS) entry which is preliminary data.</text>
</comment>
<feature type="region of interest" description="Disordered" evidence="1">
    <location>
        <begin position="1"/>
        <end position="27"/>
    </location>
</feature>
<keyword evidence="2" id="KW-0812">Transmembrane</keyword>
<dbReference type="Proteomes" id="UP000734823">
    <property type="component" value="Unassembled WGS sequence"/>
</dbReference>
<evidence type="ECO:0000256" key="1">
    <source>
        <dbReference type="SAM" id="MobiDB-lite"/>
    </source>
</evidence>
<evidence type="ECO:0000313" key="4">
    <source>
        <dbReference type="Proteomes" id="UP000734823"/>
    </source>
</evidence>
<organism evidence="3 4">
    <name type="scientific">Actinokineospora xionganensis</name>
    <dbReference type="NCBI Taxonomy" id="2684470"/>
    <lineage>
        <taxon>Bacteria</taxon>
        <taxon>Bacillati</taxon>
        <taxon>Actinomycetota</taxon>
        <taxon>Actinomycetes</taxon>
        <taxon>Pseudonocardiales</taxon>
        <taxon>Pseudonocardiaceae</taxon>
        <taxon>Actinokineospora</taxon>
    </lineage>
</organism>
<evidence type="ECO:0000256" key="2">
    <source>
        <dbReference type="SAM" id="Phobius"/>
    </source>
</evidence>
<reference evidence="3 4" key="1">
    <citation type="submission" date="2020-06" db="EMBL/GenBank/DDBJ databases">
        <title>Actinokineospora xiongansis sp. nov., isolated from soil of Baiyangdian.</title>
        <authorList>
            <person name="Zhang X."/>
        </authorList>
    </citation>
    <scope>NUCLEOTIDE SEQUENCE [LARGE SCALE GENOMIC DNA]</scope>
    <source>
        <strain evidence="3 4">HBU206404</strain>
    </source>
</reference>